<gene>
    <name evidence="3" type="ORF">DP114_07745</name>
</gene>
<evidence type="ECO:0000313" key="4">
    <source>
        <dbReference type="Proteomes" id="UP000503129"/>
    </source>
</evidence>
<dbReference type="PROSITE" id="PS51257">
    <property type="entry name" value="PROKAR_LIPOPROTEIN"/>
    <property type="match status" value="1"/>
</dbReference>
<name>A0A856MBR2_9CYAN</name>
<keyword evidence="4" id="KW-1185">Reference proteome</keyword>
<dbReference type="Proteomes" id="UP000503129">
    <property type="component" value="Chromosome"/>
</dbReference>
<dbReference type="Pfam" id="PF12974">
    <property type="entry name" value="Phosphonate-bd"/>
    <property type="match status" value="1"/>
</dbReference>
<sequence length="324" mass="34972">MNVRKKGFLSAGAAFVVLTGLVAGSCGGMQAVPNSTRNQKDSTLVAQGQQKTLTVIFPTRKDAPDLQSKADKVAEFLSKELKMPVQAKVGDDTAAVEALRANSADVAFLSSRPALKAEELANARLYLAEVRPNYSGKYTYNSIIVVPKDSSLKTLGTSKATLEQLRSKKMAFTSPTSGSGFIFPVGELVKQKLVENRDRLDGFFSQVVYGGDYSKALKAVVQGQADAAAVSEYAFGSPYISDAEKSRLRVLYKIPGVPAHGVAIDDDVPAPMRERIINALLKLNEPQNNEILRGLYNSTELVKVDHDKHLGPVREALKNAGMEP</sequence>
<protein>
    <submittedName>
        <fullName evidence="3">Phosphonate ABC transporter substrate-binding protein</fullName>
    </submittedName>
</protein>
<reference evidence="3 4" key="1">
    <citation type="submission" date="2018-06" db="EMBL/GenBank/DDBJ databases">
        <title>Comparative genomics of Brasilonema spp. strains.</title>
        <authorList>
            <person name="Alvarenga D.O."/>
            <person name="Fiore M.F."/>
            <person name="Varani A.M."/>
        </authorList>
    </citation>
    <scope>NUCLEOTIDE SEQUENCE [LARGE SCALE GENOMIC DNA]</scope>
    <source>
        <strain evidence="3 4">CENA114</strain>
    </source>
</reference>
<organism evidence="3 4">
    <name type="scientific">Brasilonema sennae CENA114</name>
    <dbReference type="NCBI Taxonomy" id="415709"/>
    <lineage>
        <taxon>Bacteria</taxon>
        <taxon>Bacillati</taxon>
        <taxon>Cyanobacteriota</taxon>
        <taxon>Cyanophyceae</taxon>
        <taxon>Nostocales</taxon>
        <taxon>Scytonemataceae</taxon>
        <taxon>Brasilonema</taxon>
        <taxon>Bromeliae group (in: Brasilonema)</taxon>
    </lineage>
</organism>
<dbReference type="Gene3D" id="3.40.190.10">
    <property type="entry name" value="Periplasmic binding protein-like II"/>
    <property type="match status" value="2"/>
</dbReference>
<proteinExistence type="inferred from homology"/>
<dbReference type="PANTHER" id="PTHR35841:SF1">
    <property type="entry name" value="PHOSPHONATES-BINDING PERIPLASMIC PROTEIN"/>
    <property type="match status" value="1"/>
</dbReference>
<dbReference type="RefSeq" id="WP_171975815.1">
    <property type="nucleotide sequence ID" value="NZ_CAWOXK010000001.1"/>
</dbReference>
<evidence type="ECO:0000256" key="2">
    <source>
        <dbReference type="ARBA" id="ARBA00022729"/>
    </source>
</evidence>
<dbReference type="GO" id="GO:0043190">
    <property type="term" value="C:ATP-binding cassette (ABC) transporter complex"/>
    <property type="evidence" value="ECO:0007669"/>
    <property type="project" value="InterPro"/>
</dbReference>
<dbReference type="KEGG" id="bsen:DP114_07745"/>
<evidence type="ECO:0000256" key="1">
    <source>
        <dbReference type="ARBA" id="ARBA00007162"/>
    </source>
</evidence>
<evidence type="ECO:0000313" key="3">
    <source>
        <dbReference type="EMBL" id="QDL07804.1"/>
    </source>
</evidence>
<comment type="similarity">
    <text evidence="1">Belongs to the phosphate/phosphite/phosphonate binding protein family.</text>
</comment>
<dbReference type="NCBIfam" id="TIGR01098">
    <property type="entry name" value="3A0109s03R"/>
    <property type="match status" value="1"/>
</dbReference>
<dbReference type="AlphaFoldDB" id="A0A856MBR2"/>
<dbReference type="SUPFAM" id="SSF53850">
    <property type="entry name" value="Periplasmic binding protein-like II"/>
    <property type="match status" value="1"/>
</dbReference>
<dbReference type="EMBL" id="CP030118">
    <property type="protein sequence ID" value="QDL07804.1"/>
    <property type="molecule type" value="Genomic_DNA"/>
</dbReference>
<keyword evidence="2" id="KW-0732">Signal</keyword>
<dbReference type="GO" id="GO:0055085">
    <property type="term" value="P:transmembrane transport"/>
    <property type="evidence" value="ECO:0007669"/>
    <property type="project" value="InterPro"/>
</dbReference>
<accession>A0A856MBR2</accession>
<dbReference type="PANTHER" id="PTHR35841">
    <property type="entry name" value="PHOSPHONATES-BINDING PERIPLASMIC PROTEIN"/>
    <property type="match status" value="1"/>
</dbReference>
<dbReference type="InterPro" id="IPR005770">
    <property type="entry name" value="PhnD"/>
</dbReference>